<feature type="domain" description="Ig-like" evidence="9">
    <location>
        <begin position="285"/>
        <end position="382"/>
    </location>
</feature>
<dbReference type="SMART" id="SM00408">
    <property type="entry name" value="IGc2"/>
    <property type="match status" value="1"/>
</dbReference>
<dbReference type="Pfam" id="PF13927">
    <property type="entry name" value="Ig_3"/>
    <property type="match status" value="1"/>
</dbReference>
<dbReference type="Pfam" id="PF13855">
    <property type="entry name" value="LRR_8"/>
    <property type="match status" value="2"/>
</dbReference>
<dbReference type="STRING" id="35570.A0A1I8Q5I9"/>
<dbReference type="VEuPathDB" id="VectorBase:SCAU014120"/>
<evidence type="ECO:0000256" key="1">
    <source>
        <dbReference type="ARBA" id="ARBA00022614"/>
    </source>
</evidence>
<feature type="compositionally biased region" description="Polar residues" evidence="7">
    <location>
        <begin position="687"/>
        <end position="715"/>
    </location>
</feature>
<dbReference type="InterPro" id="IPR001611">
    <property type="entry name" value="Leu-rich_rpt"/>
</dbReference>
<evidence type="ECO:0000256" key="2">
    <source>
        <dbReference type="ARBA" id="ARBA00022729"/>
    </source>
</evidence>
<keyword evidence="11" id="KW-1185">Reference proteome</keyword>
<dbReference type="SUPFAM" id="SSF52058">
    <property type="entry name" value="L domain-like"/>
    <property type="match status" value="1"/>
</dbReference>
<keyword evidence="8" id="KW-0812">Transmembrane</keyword>
<evidence type="ECO:0000256" key="8">
    <source>
        <dbReference type="SAM" id="Phobius"/>
    </source>
</evidence>
<feature type="compositionally biased region" description="Low complexity" evidence="7">
    <location>
        <begin position="878"/>
        <end position="892"/>
    </location>
</feature>
<dbReference type="PANTHER" id="PTHR45842:SF12">
    <property type="entry name" value="KEKKON 5, ISOFORM A"/>
    <property type="match status" value="1"/>
</dbReference>
<feature type="compositionally biased region" description="Acidic residues" evidence="7">
    <location>
        <begin position="931"/>
        <end position="941"/>
    </location>
</feature>
<gene>
    <name evidence="10" type="primary">106090103</name>
</gene>
<dbReference type="PROSITE" id="PS50835">
    <property type="entry name" value="IG_LIKE"/>
    <property type="match status" value="1"/>
</dbReference>
<keyword evidence="2" id="KW-0732">Signal</keyword>
<name>A0A1I8Q5I9_STOCA</name>
<evidence type="ECO:0000256" key="6">
    <source>
        <dbReference type="ARBA" id="ARBA00023319"/>
    </source>
</evidence>
<evidence type="ECO:0000256" key="7">
    <source>
        <dbReference type="SAM" id="MobiDB-lite"/>
    </source>
</evidence>
<dbReference type="InterPro" id="IPR003591">
    <property type="entry name" value="Leu-rich_rpt_typical-subtyp"/>
</dbReference>
<dbReference type="EnsemblMetazoa" id="SCAU014120-RA">
    <property type="protein sequence ID" value="SCAU014120-PA"/>
    <property type="gene ID" value="SCAU014120"/>
</dbReference>
<dbReference type="InterPro" id="IPR013783">
    <property type="entry name" value="Ig-like_fold"/>
</dbReference>
<feature type="region of interest" description="Disordered" evidence="7">
    <location>
        <begin position="679"/>
        <end position="715"/>
    </location>
</feature>
<feature type="compositionally biased region" description="Low complexity" evidence="7">
    <location>
        <begin position="752"/>
        <end position="767"/>
    </location>
</feature>
<evidence type="ECO:0000256" key="5">
    <source>
        <dbReference type="ARBA" id="ARBA00023180"/>
    </source>
</evidence>
<feature type="compositionally biased region" description="Low complexity" evidence="7">
    <location>
        <begin position="793"/>
        <end position="832"/>
    </location>
</feature>
<evidence type="ECO:0000313" key="11">
    <source>
        <dbReference type="Proteomes" id="UP000095300"/>
    </source>
</evidence>
<evidence type="ECO:0000313" key="10">
    <source>
        <dbReference type="EnsemblMetazoa" id="SCAU014120-PA"/>
    </source>
</evidence>
<evidence type="ECO:0000256" key="3">
    <source>
        <dbReference type="ARBA" id="ARBA00022737"/>
    </source>
</evidence>
<evidence type="ECO:0000259" key="9">
    <source>
        <dbReference type="PROSITE" id="PS50835"/>
    </source>
</evidence>
<dbReference type="GO" id="GO:0071944">
    <property type="term" value="C:cell periphery"/>
    <property type="evidence" value="ECO:0007669"/>
    <property type="project" value="UniProtKB-ARBA"/>
</dbReference>
<dbReference type="SMART" id="SM00082">
    <property type="entry name" value="LRRCT"/>
    <property type="match status" value="1"/>
</dbReference>
<accession>A0A1I8Q5I9</accession>
<dbReference type="SMART" id="SM00409">
    <property type="entry name" value="IG"/>
    <property type="match status" value="1"/>
</dbReference>
<dbReference type="Gene3D" id="2.60.40.10">
    <property type="entry name" value="Immunoglobulins"/>
    <property type="match status" value="1"/>
</dbReference>
<keyword evidence="8" id="KW-0472">Membrane</keyword>
<evidence type="ECO:0000256" key="4">
    <source>
        <dbReference type="ARBA" id="ARBA00023157"/>
    </source>
</evidence>
<dbReference type="InterPro" id="IPR003598">
    <property type="entry name" value="Ig_sub2"/>
</dbReference>
<keyword evidence="5" id="KW-0325">Glycoprotein</keyword>
<dbReference type="InterPro" id="IPR036179">
    <property type="entry name" value="Ig-like_dom_sf"/>
</dbReference>
<protein>
    <recommendedName>
        <fullName evidence="9">Ig-like domain-containing protein</fullName>
    </recommendedName>
</protein>
<sequence>MAATQLHKTSVEMPSYCRLRHWLTQIIFLTSFLLTTHLAQGNSDWIQSCSNCYCHWNSGKKTADCKNKQLFTIPNDLSNELQVIDLSNNMIPELRREEFSEANLQNLHKIFLKNCTIQELNRDALRGLTILIELDLSHNFIKILHVGTFNGLAKLRNLVMNNNQIEALDNHLFVDLPFLSRVEFKNNRLKRVDIHAFGTLPVLSAVYLESNELTVLRRETFQRTPKLVHLSLASNPWNCTCELQEFRDFVLANRLYTPPTDCNEPKHLKGKLWNEIPSENFACKPKILGSESTYVDVHSDNITLPCRIEGSPRPNVTWLYNKRPINPNDGRFKILNSVEQHRAESPNTLNSELRIFGVRSSDKGSYSCIADNRGGRAEAEFQLIINGDYYSPLNGSGKNRVHGMSTSNSDTEPNMLLIIGLIATTLLLLLIVIVLVICWYCRRSKTYQKDTTMLSENGLISSKMDKTHTSMLEGSVIMEMQKSLLTEVNPVEKPPRRTELENIDGVGMSGDDGHEIKKTLLDETQFGNLHHRDDETHSVTTSDNAIPRTRHTYMDDTYVTSLPPDLLAFPARVPPTSPSMQSSQSNIPDQVIYGIRSPPLTSPVYAHMTPHGIYGTTTIAAATPNGFMTLQHPKSRNLALIAAANSRQQQSPFVPAPVVYSPATTSAVVMKQGYMTIPRKPRVPSWAPSSSATNSTQLSEFQSPTSPNPSETGTATTAELAVEPVYDNLGLRTTAGGSSTLNLHKALMQQQQQLQQQQQQQQQQQLQESPVRYTMRDRPLPATPSLTSVNSNQAQQQQQQQQALYQQHQQQQTPTNKSTSSNSTINNNNNHTSKIYEPLNELVNQLHQQSTTSDTEPLYGAARHHSAIVPTSSSGQGNAAIATTTPNTISSSGNSTEPKITKIPPRPPPKPKKKMSVTASRNGHGSTSQLFDDEGEDGTEV</sequence>
<dbReference type="InterPro" id="IPR000483">
    <property type="entry name" value="Cys-rich_flank_reg_C"/>
</dbReference>
<dbReference type="AlphaFoldDB" id="A0A1I8Q5I9"/>
<dbReference type="InterPro" id="IPR032675">
    <property type="entry name" value="LRR_dom_sf"/>
</dbReference>
<dbReference type="InterPro" id="IPR050467">
    <property type="entry name" value="LRFN"/>
</dbReference>
<proteinExistence type="predicted"/>
<keyword evidence="8" id="KW-1133">Transmembrane helix</keyword>
<dbReference type="Proteomes" id="UP000095300">
    <property type="component" value="Unassembled WGS sequence"/>
</dbReference>
<feature type="region of interest" description="Disordered" evidence="7">
    <location>
        <begin position="752"/>
        <end position="832"/>
    </location>
</feature>
<dbReference type="FunFam" id="2.60.40.10:FF:000032">
    <property type="entry name" value="palladin isoform X1"/>
    <property type="match status" value="1"/>
</dbReference>
<dbReference type="Gene3D" id="3.80.10.10">
    <property type="entry name" value="Ribonuclease Inhibitor"/>
    <property type="match status" value="2"/>
</dbReference>
<dbReference type="PANTHER" id="PTHR45842">
    <property type="entry name" value="SYNAPTIC ADHESION-LIKE MOLECULE SALM"/>
    <property type="match status" value="1"/>
</dbReference>
<dbReference type="SUPFAM" id="SSF48726">
    <property type="entry name" value="Immunoglobulin"/>
    <property type="match status" value="1"/>
</dbReference>
<dbReference type="SMART" id="SM00369">
    <property type="entry name" value="LRR_TYP"/>
    <property type="match status" value="6"/>
</dbReference>
<feature type="region of interest" description="Disordered" evidence="7">
    <location>
        <begin position="868"/>
        <end position="941"/>
    </location>
</feature>
<dbReference type="InterPro" id="IPR003599">
    <property type="entry name" value="Ig_sub"/>
</dbReference>
<dbReference type="InterPro" id="IPR007110">
    <property type="entry name" value="Ig-like_dom"/>
</dbReference>
<feature type="compositionally biased region" description="Polar residues" evidence="7">
    <location>
        <begin position="917"/>
        <end position="930"/>
    </location>
</feature>
<reference evidence="10" key="1">
    <citation type="submission" date="2020-05" db="UniProtKB">
        <authorList>
            <consortium name="EnsemblMetazoa"/>
        </authorList>
    </citation>
    <scope>IDENTIFICATION</scope>
    <source>
        <strain evidence="10">USDA</strain>
    </source>
</reference>
<keyword evidence="3" id="KW-0677">Repeat</keyword>
<keyword evidence="6" id="KW-0393">Immunoglobulin domain</keyword>
<organism evidence="10 11">
    <name type="scientific">Stomoxys calcitrans</name>
    <name type="common">Stable fly</name>
    <name type="synonym">Conops calcitrans</name>
    <dbReference type="NCBI Taxonomy" id="35570"/>
    <lineage>
        <taxon>Eukaryota</taxon>
        <taxon>Metazoa</taxon>
        <taxon>Ecdysozoa</taxon>
        <taxon>Arthropoda</taxon>
        <taxon>Hexapoda</taxon>
        <taxon>Insecta</taxon>
        <taxon>Pterygota</taxon>
        <taxon>Neoptera</taxon>
        <taxon>Endopterygota</taxon>
        <taxon>Diptera</taxon>
        <taxon>Brachycera</taxon>
        <taxon>Muscomorpha</taxon>
        <taxon>Muscoidea</taxon>
        <taxon>Muscidae</taxon>
        <taxon>Stomoxys</taxon>
    </lineage>
</organism>
<feature type="transmembrane region" description="Helical" evidence="8">
    <location>
        <begin position="415"/>
        <end position="440"/>
    </location>
</feature>
<keyword evidence="4" id="KW-1015">Disulfide bond</keyword>
<keyword evidence="1" id="KW-0433">Leucine-rich repeat</keyword>
<dbReference type="FunFam" id="3.80.10.10:FF:000082">
    <property type="entry name" value="Leucine-rich repeat-containing 24"/>
    <property type="match status" value="1"/>
</dbReference>